<dbReference type="GO" id="GO:0016887">
    <property type="term" value="F:ATP hydrolysis activity"/>
    <property type="evidence" value="ECO:0007669"/>
    <property type="project" value="InterPro"/>
</dbReference>
<organism evidence="2 3">
    <name type="scientific">Aeromonas media</name>
    <dbReference type="NCBI Taxonomy" id="651"/>
    <lineage>
        <taxon>Bacteria</taxon>
        <taxon>Pseudomonadati</taxon>
        <taxon>Pseudomonadota</taxon>
        <taxon>Gammaproteobacteria</taxon>
        <taxon>Aeromonadales</taxon>
        <taxon>Aeromonadaceae</taxon>
        <taxon>Aeromonas</taxon>
    </lineage>
</organism>
<proteinExistence type="predicted"/>
<gene>
    <name evidence="2" type="ORF">SJS82_19275</name>
</gene>
<dbReference type="SUPFAM" id="SSF52540">
    <property type="entry name" value="P-loop containing nucleoside triphosphate hydrolases"/>
    <property type="match status" value="1"/>
</dbReference>
<comment type="caution">
    <text evidence="2">The sequence shown here is derived from an EMBL/GenBank/DDBJ whole genome shotgun (WGS) entry which is preliminary data.</text>
</comment>
<dbReference type="PANTHER" id="PTHR43581:SF2">
    <property type="entry name" value="EXCINUCLEASE ATPASE SUBUNIT"/>
    <property type="match status" value="1"/>
</dbReference>
<dbReference type="PIRSF" id="PIRSF029347">
    <property type="entry name" value="RecF"/>
    <property type="match status" value="1"/>
</dbReference>
<dbReference type="Proteomes" id="UP001285835">
    <property type="component" value="Unassembled WGS sequence"/>
</dbReference>
<accession>A0AAP6L2V0</accession>
<dbReference type="Gene3D" id="3.40.50.300">
    <property type="entry name" value="P-loop containing nucleotide triphosphate hydrolases"/>
    <property type="match status" value="1"/>
</dbReference>
<evidence type="ECO:0000313" key="2">
    <source>
        <dbReference type="EMBL" id="MDX7924071.1"/>
    </source>
</evidence>
<dbReference type="InterPro" id="IPR014555">
    <property type="entry name" value="RecF-like"/>
</dbReference>
<dbReference type="PANTHER" id="PTHR43581">
    <property type="entry name" value="ATP/GTP PHOSPHATASE"/>
    <property type="match status" value="1"/>
</dbReference>
<protein>
    <submittedName>
        <fullName evidence="2">AAA family ATPase</fullName>
    </submittedName>
</protein>
<dbReference type="GO" id="GO:0006302">
    <property type="term" value="P:double-strand break repair"/>
    <property type="evidence" value="ECO:0007669"/>
    <property type="project" value="InterPro"/>
</dbReference>
<dbReference type="RefSeq" id="WP_319918006.1">
    <property type="nucleotide sequence ID" value="NZ_JAWZXF010000021.1"/>
</dbReference>
<dbReference type="InterPro" id="IPR003959">
    <property type="entry name" value="ATPase_AAA_core"/>
</dbReference>
<sequence>MSVIRKLKIKHFKSIWDDTIDLGRLNVFIGTNGAGKSNILEAIAVASASVEGGIDYPKLHKRGARLSAPEIFRSSFKNKKRNQTFSISIEMDDVKYDFSIRSKEGFPYLTEAVYDRFGHKLSGRGQNGSDIAGVKLPQLLKDKSIVPFTLVMSDSKSVLGLSALEQFGIYFPSTPILRGSSEDSSRKNPLGLYGGRLAESLDEIVAAFKESPENKKELQRFFRLFDWFKSFGATKKLNPLLLGNDQLSINDFTVSYKDSFMRTDFNDLSAYDVSEGALYVLFVLVLMTHKKTPNIFALDNIDSALNPGLVRNLMGHIIEIIDTDKDKQVFMTTHNPMTLDAIDLFNEEHRLFVVERMPDGQTKTRRIAPPEGITKEIWDDEFGGMKLSDIWLSGAIGGLPKGF</sequence>
<dbReference type="Pfam" id="PF13304">
    <property type="entry name" value="AAA_21"/>
    <property type="match status" value="1"/>
</dbReference>
<reference evidence="2" key="1">
    <citation type="submission" date="2023-11" db="EMBL/GenBank/DDBJ databases">
        <title>WGS of Aeromonas in Northern Israel.</title>
        <authorList>
            <person name="Hershko Y."/>
        </authorList>
    </citation>
    <scope>NUCLEOTIDE SEQUENCE</scope>
    <source>
        <strain evidence="2">02297</strain>
    </source>
</reference>
<name>A0AAP6L2V0_AERME</name>
<dbReference type="EMBL" id="JAWZXF010000021">
    <property type="protein sequence ID" value="MDX7924071.1"/>
    <property type="molecule type" value="Genomic_DNA"/>
</dbReference>
<dbReference type="GO" id="GO:0005524">
    <property type="term" value="F:ATP binding"/>
    <property type="evidence" value="ECO:0007669"/>
    <property type="project" value="InterPro"/>
</dbReference>
<evidence type="ECO:0000313" key="3">
    <source>
        <dbReference type="Proteomes" id="UP001285835"/>
    </source>
</evidence>
<evidence type="ECO:0000259" key="1">
    <source>
        <dbReference type="Pfam" id="PF13304"/>
    </source>
</evidence>
<feature type="domain" description="ATPase AAA-type core" evidence="1">
    <location>
        <begin position="25"/>
        <end position="340"/>
    </location>
</feature>
<dbReference type="InterPro" id="IPR051396">
    <property type="entry name" value="Bact_Antivir_Def_Nuclease"/>
</dbReference>
<dbReference type="AlphaFoldDB" id="A0AAP6L2V0"/>
<dbReference type="InterPro" id="IPR027417">
    <property type="entry name" value="P-loop_NTPase"/>
</dbReference>